<gene>
    <name evidence="2" type="ORF">NDU88_003657</name>
</gene>
<dbReference type="GO" id="GO:0003676">
    <property type="term" value="F:nucleic acid binding"/>
    <property type="evidence" value="ECO:0007669"/>
    <property type="project" value="InterPro"/>
</dbReference>
<keyword evidence="3" id="KW-1185">Reference proteome</keyword>
<proteinExistence type="predicted"/>
<evidence type="ECO:0000313" key="3">
    <source>
        <dbReference type="Proteomes" id="UP001066276"/>
    </source>
</evidence>
<feature type="non-terminal residue" evidence="2">
    <location>
        <position position="1"/>
    </location>
</feature>
<protein>
    <recommendedName>
        <fullName evidence="1">RNase H type-1 domain-containing protein</fullName>
    </recommendedName>
</protein>
<reference evidence="2" key="1">
    <citation type="journal article" date="2022" name="bioRxiv">
        <title>Sequencing and chromosome-scale assembly of the giantPleurodeles waltlgenome.</title>
        <authorList>
            <person name="Brown T."/>
            <person name="Elewa A."/>
            <person name="Iarovenko S."/>
            <person name="Subramanian E."/>
            <person name="Araus A.J."/>
            <person name="Petzold A."/>
            <person name="Susuki M."/>
            <person name="Suzuki K.-i.T."/>
            <person name="Hayashi T."/>
            <person name="Toyoda A."/>
            <person name="Oliveira C."/>
            <person name="Osipova E."/>
            <person name="Leigh N.D."/>
            <person name="Simon A."/>
            <person name="Yun M.H."/>
        </authorList>
    </citation>
    <scope>NUCLEOTIDE SEQUENCE</scope>
    <source>
        <strain evidence="2">20211129_DDA</strain>
        <tissue evidence="2">Liver</tissue>
    </source>
</reference>
<dbReference type="PROSITE" id="PS50879">
    <property type="entry name" value="RNASE_H_1"/>
    <property type="match status" value="1"/>
</dbReference>
<name>A0AAV7WT19_PLEWA</name>
<dbReference type="AlphaFoldDB" id="A0AAV7WT19"/>
<evidence type="ECO:0000313" key="2">
    <source>
        <dbReference type="EMBL" id="KAJ1216051.1"/>
    </source>
</evidence>
<dbReference type="Proteomes" id="UP001066276">
    <property type="component" value="Chromosome 1_1"/>
</dbReference>
<dbReference type="GO" id="GO:0004523">
    <property type="term" value="F:RNA-DNA hybrid ribonuclease activity"/>
    <property type="evidence" value="ECO:0007669"/>
    <property type="project" value="InterPro"/>
</dbReference>
<dbReference type="InterPro" id="IPR036397">
    <property type="entry name" value="RNaseH_sf"/>
</dbReference>
<evidence type="ECO:0000259" key="1">
    <source>
        <dbReference type="PROSITE" id="PS50879"/>
    </source>
</evidence>
<feature type="non-terminal residue" evidence="2">
    <location>
        <position position="112"/>
    </location>
</feature>
<dbReference type="SUPFAM" id="SSF53098">
    <property type="entry name" value="Ribonuclease H-like"/>
    <property type="match status" value="1"/>
</dbReference>
<sequence length="112" mass="12694">YGFSIVHDFAQIWSERGFLTSSCSPVRNGEKINELFKSVQKPEKIAVVKCSAHQRSQVYVSLGNAYADQVAKYCALNGIYFKGNWELLPENDEAYTHFTSQIINTLEELKAL</sequence>
<organism evidence="2 3">
    <name type="scientific">Pleurodeles waltl</name>
    <name type="common">Iberian ribbed newt</name>
    <dbReference type="NCBI Taxonomy" id="8319"/>
    <lineage>
        <taxon>Eukaryota</taxon>
        <taxon>Metazoa</taxon>
        <taxon>Chordata</taxon>
        <taxon>Craniata</taxon>
        <taxon>Vertebrata</taxon>
        <taxon>Euteleostomi</taxon>
        <taxon>Amphibia</taxon>
        <taxon>Batrachia</taxon>
        <taxon>Caudata</taxon>
        <taxon>Salamandroidea</taxon>
        <taxon>Salamandridae</taxon>
        <taxon>Pleurodelinae</taxon>
        <taxon>Pleurodeles</taxon>
    </lineage>
</organism>
<dbReference type="InterPro" id="IPR012337">
    <property type="entry name" value="RNaseH-like_sf"/>
</dbReference>
<dbReference type="Gene3D" id="3.30.420.10">
    <property type="entry name" value="Ribonuclease H-like superfamily/Ribonuclease H"/>
    <property type="match status" value="1"/>
</dbReference>
<feature type="domain" description="RNase H type-1" evidence="1">
    <location>
        <begin position="1"/>
        <end position="76"/>
    </location>
</feature>
<dbReference type="EMBL" id="JANPWB010000001">
    <property type="protein sequence ID" value="KAJ1216051.1"/>
    <property type="molecule type" value="Genomic_DNA"/>
</dbReference>
<dbReference type="InterPro" id="IPR002156">
    <property type="entry name" value="RNaseH_domain"/>
</dbReference>
<accession>A0AAV7WT19</accession>
<comment type="caution">
    <text evidence="2">The sequence shown here is derived from an EMBL/GenBank/DDBJ whole genome shotgun (WGS) entry which is preliminary data.</text>
</comment>